<dbReference type="InterPro" id="IPR027417">
    <property type="entry name" value="P-loop_NTPase"/>
</dbReference>
<sequence>MERLKSNASRASTSSAPRVQAQHGGFLWQTVTRQSTYSTHEDDRETYDIDEDYTENDPYDATWNITGEVKHWNNQDVASGLKPRKLRLTSRNLNVYGEGAGTVVHENIMPLFNIAAQLSDSKQKKLSIQRKTILSNSHGCVKPGEMLLVVCRPGSGCTTLLNVLCQSPARLRSN</sequence>
<dbReference type="HOGENOM" id="CLU_1540064_0_0_1"/>
<gene>
    <name evidence="2" type="ORF">PV06_11771</name>
</gene>
<name>A0A0D2DJJ8_9EURO</name>
<feature type="region of interest" description="Disordered" evidence="1">
    <location>
        <begin position="1"/>
        <end position="22"/>
    </location>
</feature>
<proteinExistence type="predicted"/>
<keyword evidence="3" id="KW-1185">Reference proteome</keyword>
<accession>A0A0D2DJJ8</accession>
<dbReference type="EMBL" id="KN847392">
    <property type="protein sequence ID" value="KIW35899.1"/>
    <property type="molecule type" value="Genomic_DNA"/>
</dbReference>
<feature type="region of interest" description="Disordered" evidence="1">
    <location>
        <begin position="34"/>
        <end position="53"/>
    </location>
</feature>
<dbReference type="GeneID" id="27363845"/>
<reference evidence="2 3" key="1">
    <citation type="submission" date="2015-01" db="EMBL/GenBank/DDBJ databases">
        <title>The Genome Sequence of Exophiala oligosperma CBS72588.</title>
        <authorList>
            <consortium name="The Broad Institute Genomics Platform"/>
            <person name="Cuomo C."/>
            <person name="de Hoog S."/>
            <person name="Gorbushina A."/>
            <person name="Stielow B."/>
            <person name="Teixiera M."/>
            <person name="Abouelleil A."/>
            <person name="Chapman S.B."/>
            <person name="Priest M."/>
            <person name="Young S.K."/>
            <person name="Wortman J."/>
            <person name="Nusbaum C."/>
            <person name="Birren B."/>
        </authorList>
    </citation>
    <scope>NUCLEOTIDE SEQUENCE [LARGE SCALE GENOMIC DNA]</scope>
    <source>
        <strain evidence="2 3">CBS 72588</strain>
    </source>
</reference>
<evidence type="ECO:0000256" key="1">
    <source>
        <dbReference type="SAM" id="MobiDB-lite"/>
    </source>
</evidence>
<dbReference type="SUPFAM" id="SSF52540">
    <property type="entry name" value="P-loop containing nucleoside triphosphate hydrolases"/>
    <property type="match status" value="1"/>
</dbReference>
<protein>
    <recommendedName>
        <fullName evidence="4">ABC-transporter N-terminal domain-containing protein</fullName>
    </recommendedName>
</protein>
<feature type="compositionally biased region" description="Polar residues" evidence="1">
    <location>
        <begin position="1"/>
        <end position="17"/>
    </location>
</feature>
<evidence type="ECO:0008006" key="4">
    <source>
        <dbReference type="Google" id="ProtNLM"/>
    </source>
</evidence>
<evidence type="ECO:0000313" key="3">
    <source>
        <dbReference type="Proteomes" id="UP000053342"/>
    </source>
</evidence>
<dbReference type="VEuPathDB" id="FungiDB:PV06_11771"/>
<dbReference type="RefSeq" id="XP_016256115.1">
    <property type="nucleotide sequence ID" value="XM_016413499.1"/>
</dbReference>
<evidence type="ECO:0000313" key="2">
    <source>
        <dbReference type="EMBL" id="KIW35899.1"/>
    </source>
</evidence>
<dbReference type="Gene3D" id="3.40.50.300">
    <property type="entry name" value="P-loop containing nucleotide triphosphate hydrolases"/>
    <property type="match status" value="1"/>
</dbReference>
<dbReference type="AlphaFoldDB" id="A0A0D2DJJ8"/>
<dbReference type="STRING" id="215243.A0A0D2DJJ8"/>
<organism evidence="2 3">
    <name type="scientific">Exophiala oligosperma</name>
    <dbReference type="NCBI Taxonomy" id="215243"/>
    <lineage>
        <taxon>Eukaryota</taxon>
        <taxon>Fungi</taxon>
        <taxon>Dikarya</taxon>
        <taxon>Ascomycota</taxon>
        <taxon>Pezizomycotina</taxon>
        <taxon>Eurotiomycetes</taxon>
        <taxon>Chaetothyriomycetidae</taxon>
        <taxon>Chaetothyriales</taxon>
        <taxon>Herpotrichiellaceae</taxon>
        <taxon>Exophiala</taxon>
    </lineage>
</organism>
<dbReference type="Proteomes" id="UP000053342">
    <property type="component" value="Unassembled WGS sequence"/>
</dbReference>
<dbReference type="OrthoDB" id="4501769at2759"/>